<dbReference type="Proteomes" id="UP000185151">
    <property type="component" value="Unassembled WGS sequence"/>
</dbReference>
<keyword evidence="2" id="KW-1185">Reference proteome</keyword>
<organism evidence="1 2">
    <name type="scientific">Paraburkholderia phenazinium</name>
    <dbReference type="NCBI Taxonomy" id="60549"/>
    <lineage>
        <taxon>Bacteria</taxon>
        <taxon>Pseudomonadati</taxon>
        <taxon>Pseudomonadota</taxon>
        <taxon>Betaproteobacteria</taxon>
        <taxon>Burkholderiales</taxon>
        <taxon>Burkholderiaceae</taxon>
        <taxon>Paraburkholderia</taxon>
    </lineage>
</organism>
<dbReference type="AlphaFoldDB" id="A0A1N6I8S9"/>
<evidence type="ECO:0008006" key="3">
    <source>
        <dbReference type="Google" id="ProtNLM"/>
    </source>
</evidence>
<dbReference type="OrthoDB" id="8903747at2"/>
<evidence type="ECO:0000313" key="2">
    <source>
        <dbReference type="Proteomes" id="UP000185151"/>
    </source>
</evidence>
<name>A0A1N6I8S9_9BURK</name>
<dbReference type="EMBL" id="FSRU01000001">
    <property type="protein sequence ID" value="SIO28426.1"/>
    <property type="molecule type" value="Genomic_DNA"/>
</dbReference>
<protein>
    <recommendedName>
        <fullName evidence="3">AAA domain-containing protein</fullName>
    </recommendedName>
</protein>
<sequence length="340" mass="37825">MSDIQPLTVPQGSSDQQSQQLDILAPNQRTEQELLIRIPFYSSPVIQTEPAIQAYLEFKDEFLFGASGFTLLGQRGDGRKTALLVMRNLLRQEFPEVETVTWAPLGEELTTPTARWGSLLAAAGYRFWRGTPEEIKWRLLNLIDERTAITGVYRFVLFVQSVEKLEWEMIQALAALKTNLQVKGIQLFLVGTAEINAFKAMVEDTKALDRLATIRSLLGSGRVLRPLTSALDLDSVLREIETSVYTEAGSVTWVQFLLPKACKAGFKLSDHAGAFKVAVDEYAANGRVTAEFIFRTIKRSLGEASKNDQPGLTIGVDQWKKAMGLVLDGIVYLPEPKEGN</sequence>
<evidence type="ECO:0000313" key="1">
    <source>
        <dbReference type="EMBL" id="SIO28426.1"/>
    </source>
</evidence>
<reference evidence="1 2" key="1">
    <citation type="submission" date="2016-11" db="EMBL/GenBank/DDBJ databases">
        <authorList>
            <person name="Jaros S."/>
            <person name="Januszkiewicz K."/>
            <person name="Wedrychowicz H."/>
        </authorList>
    </citation>
    <scope>NUCLEOTIDE SEQUENCE [LARGE SCALE GENOMIC DNA]</scope>
    <source>
        <strain evidence="1 2">GAS95</strain>
    </source>
</reference>
<dbReference type="RefSeq" id="WP_074295451.1">
    <property type="nucleotide sequence ID" value="NZ_FSRU01000001.1"/>
</dbReference>
<gene>
    <name evidence="1" type="ORF">SAMN05444165_1932</name>
</gene>
<proteinExistence type="predicted"/>
<accession>A0A1N6I8S9</accession>